<evidence type="ECO:0000313" key="5">
    <source>
        <dbReference type="Proteomes" id="UP000424462"/>
    </source>
</evidence>
<name>A0A6B8W8V7_9CORY</name>
<keyword evidence="1 3" id="KW-0963">Cytoplasm</keyword>
<dbReference type="SUPFAM" id="SSF53927">
    <property type="entry name" value="Cytidine deaminase-like"/>
    <property type="match status" value="1"/>
</dbReference>
<comment type="similarity">
    <text evidence="3">Belongs to the FdhD family.</text>
</comment>
<feature type="binding site" evidence="3">
    <location>
        <begin position="260"/>
        <end position="265"/>
    </location>
    <ligand>
        <name>Mo-bis(molybdopterin guanine dinucleotide)</name>
        <dbReference type="ChEBI" id="CHEBI:60539"/>
    </ligand>
</feature>
<dbReference type="PANTHER" id="PTHR30592">
    <property type="entry name" value="FORMATE DEHYDROGENASE"/>
    <property type="match status" value="1"/>
</dbReference>
<reference evidence="4 5" key="1">
    <citation type="submission" date="2019-11" db="EMBL/GenBank/DDBJ databases">
        <title>Complete genome sequence of Corynebacterium kalinowskii 1959, a novel Corynebacterium species isolated from soil of a small paddock in Vilsendorf, Germany.</title>
        <authorList>
            <person name="Schaffert L."/>
            <person name="Ruwe M."/>
            <person name="Milse J."/>
            <person name="Hanuschka K."/>
            <person name="Ortseifen V."/>
            <person name="Droste J."/>
            <person name="Brandt D."/>
            <person name="Schlueter L."/>
            <person name="Kutter Y."/>
            <person name="Vinke S."/>
            <person name="Viehoefer P."/>
            <person name="Jacob L."/>
            <person name="Luebke N.-C."/>
            <person name="Schulte-Berndt E."/>
            <person name="Hain C."/>
            <person name="Linder M."/>
            <person name="Schmidt P."/>
            <person name="Wollenschlaeger L."/>
            <person name="Luttermann T."/>
            <person name="Thieme E."/>
            <person name="Hassa J."/>
            <person name="Haak M."/>
            <person name="Wittchen M."/>
            <person name="Mentz A."/>
            <person name="Persicke M."/>
            <person name="Busche T."/>
            <person name="Ruckert C."/>
        </authorList>
    </citation>
    <scope>NUCLEOTIDE SEQUENCE [LARGE SCALE GENOMIC DNA]</scope>
    <source>
        <strain evidence="4 5">2039</strain>
    </source>
</reference>
<organism evidence="4 5">
    <name type="scientific">Corynebacterium occultum</name>
    <dbReference type="NCBI Taxonomy" id="2675219"/>
    <lineage>
        <taxon>Bacteria</taxon>
        <taxon>Bacillati</taxon>
        <taxon>Actinomycetota</taxon>
        <taxon>Actinomycetes</taxon>
        <taxon>Mycobacteriales</taxon>
        <taxon>Corynebacteriaceae</taxon>
        <taxon>Corynebacterium</taxon>
    </lineage>
</organism>
<dbReference type="NCBIfam" id="NF001943">
    <property type="entry name" value="PRK00724.1-2"/>
    <property type="match status" value="1"/>
</dbReference>
<dbReference type="GO" id="GO:0016783">
    <property type="term" value="F:sulfurtransferase activity"/>
    <property type="evidence" value="ECO:0007669"/>
    <property type="project" value="InterPro"/>
</dbReference>
<proteinExistence type="inferred from homology"/>
<gene>
    <name evidence="3" type="primary">fdhD</name>
    <name evidence="4" type="ORF">COCCU_02430</name>
</gene>
<dbReference type="Proteomes" id="UP000424462">
    <property type="component" value="Chromosome"/>
</dbReference>
<dbReference type="PANTHER" id="PTHR30592:SF1">
    <property type="entry name" value="SULFUR CARRIER PROTEIN FDHD"/>
    <property type="match status" value="1"/>
</dbReference>
<dbReference type="GO" id="GO:0006777">
    <property type="term" value="P:Mo-molybdopterin cofactor biosynthetic process"/>
    <property type="evidence" value="ECO:0007669"/>
    <property type="project" value="UniProtKB-UniRule"/>
</dbReference>
<dbReference type="Pfam" id="PF02634">
    <property type="entry name" value="FdhD-NarQ"/>
    <property type="match status" value="1"/>
</dbReference>
<dbReference type="InterPro" id="IPR003786">
    <property type="entry name" value="FdhD"/>
</dbReference>
<dbReference type="Gene3D" id="3.10.20.10">
    <property type="match status" value="1"/>
</dbReference>
<evidence type="ECO:0000256" key="2">
    <source>
        <dbReference type="ARBA" id="ARBA00023150"/>
    </source>
</evidence>
<dbReference type="InterPro" id="IPR016193">
    <property type="entry name" value="Cytidine_deaminase-like"/>
</dbReference>
<comment type="function">
    <text evidence="3">Required for formate dehydrogenase (FDH) activity. Acts as a sulfur carrier protein that transfers sulfur from IscS to the molybdenum cofactor prior to its insertion into FDH.</text>
</comment>
<dbReference type="GO" id="GO:0005737">
    <property type="term" value="C:cytoplasm"/>
    <property type="evidence" value="ECO:0007669"/>
    <property type="project" value="UniProtKB-SubCell"/>
</dbReference>
<comment type="subcellular location">
    <subcellularLocation>
        <location evidence="3">Cytoplasm</location>
    </subcellularLocation>
</comment>
<keyword evidence="2 3" id="KW-0501">Molybdenum cofactor biosynthesis</keyword>
<dbReference type="Gene3D" id="3.40.140.10">
    <property type="entry name" value="Cytidine Deaminase, domain 2"/>
    <property type="match status" value="1"/>
</dbReference>
<dbReference type="GO" id="GO:0097163">
    <property type="term" value="F:sulfur carrier activity"/>
    <property type="evidence" value="ECO:0007669"/>
    <property type="project" value="UniProtKB-UniRule"/>
</dbReference>
<dbReference type="RefSeq" id="WP_156230015.1">
    <property type="nucleotide sequence ID" value="NZ_CP046455.1"/>
</dbReference>
<accession>A0A6B8W8V7</accession>
<evidence type="ECO:0000256" key="3">
    <source>
        <dbReference type="HAMAP-Rule" id="MF_00187"/>
    </source>
</evidence>
<evidence type="ECO:0000313" key="4">
    <source>
        <dbReference type="EMBL" id="QGU06440.1"/>
    </source>
</evidence>
<dbReference type="KEGG" id="cok:COCCU_02430"/>
<feature type="active site" description="Cysteine persulfide intermediate" evidence="3">
    <location>
        <position position="120"/>
    </location>
</feature>
<dbReference type="HAMAP" id="MF_00187">
    <property type="entry name" value="FdhD"/>
    <property type="match status" value="1"/>
</dbReference>
<sequence>MGRITRNFAVTRVSVGADGRYFTDTRADTVAVEEPLELKVNNTTLTTTMRTPGDDIELIHGFLHGEGLISSRVDVAEARYCAGTDEQGQNTYNLLEVDLAEGVKAPGPEFIRSVTTTSACGVCGSTSIEQIMDKQAHPIEPVELDPQVVISLPEKLREGQKAFKRTGGIHAAGAFTLDGEPVVIREDIGRHNAADKVIGALLLQDRLPARDLILVMSSRASFELVQKAAMAGFPALVAVSAASSLAVELAREAGMALTGFTRGERFNLYSGALKPVKQLSESACPPAHLDV</sequence>
<dbReference type="AlphaFoldDB" id="A0A6B8W8V7"/>
<keyword evidence="5" id="KW-1185">Reference proteome</keyword>
<dbReference type="PIRSF" id="PIRSF015626">
    <property type="entry name" value="FdhD"/>
    <property type="match status" value="1"/>
</dbReference>
<dbReference type="EMBL" id="CP046455">
    <property type="protein sequence ID" value="QGU06440.1"/>
    <property type="molecule type" value="Genomic_DNA"/>
</dbReference>
<evidence type="ECO:0000256" key="1">
    <source>
        <dbReference type="ARBA" id="ARBA00022490"/>
    </source>
</evidence>
<protein>
    <recommendedName>
        <fullName evidence="3">Sulfur carrier protein FdhD</fullName>
    </recommendedName>
</protein>